<dbReference type="Pfam" id="PF03583">
    <property type="entry name" value="LIP"/>
    <property type="match status" value="1"/>
</dbReference>
<feature type="chain" id="PRO_5020458130" evidence="1">
    <location>
        <begin position="31"/>
        <end position="424"/>
    </location>
</feature>
<dbReference type="GO" id="GO:0004806">
    <property type="term" value="F:triacylglycerol lipase activity"/>
    <property type="evidence" value="ECO:0007669"/>
    <property type="project" value="InterPro"/>
</dbReference>
<dbReference type="Proteomes" id="UP000294664">
    <property type="component" value="Unassembled WGS sequence"/>
</dbReference>
<dbReference type="OrthoDB" id="9955at2"/>
<dbReference type="RefSeq" id="WP_132029130.1">
    <property type="nucleotide sequence ID" value="NZ_SMAI01000001.1"/>
</dbReference>
<dbReference type="InterPro" id="IPR029058">
    <property type="entry name" value="AB_hydrolase_fold"/>
</dbReference>
<evidence type="ECO:0000256" key="1">
    <source>
        <dbReference type="SAM" id="SignalP"/>
    </source>
</evidence>
<dbReference type="GO" id="GO:0016042">
    <property type="term" value="P:lipid catabolic process"/>
    <property type="evidence" value="ECO:0007669"/>
    <property type="project" value="InterPro"/>
</dbReference>
<gene>
    <name evidence="2" type="ORF">EDC64_101341</name>
</gene>
<dbReference type="PANTHER" id="PTHR34853">
    <property type="match status" value="1"/>
</dbReference>
<dbReference type="InterPro" id="IPR005152">
    <property type="entry name" value="Lipase_secreted"/>
</dbReference>
<dbReference type="SUPFAM" id="SSF53474">
    <property type="entry name" value="alpha/beta-Hydrolases"/>
    <property type="match status" value="1"/>
</dbReference>
<protein>
    <submittedName>
        <fullName evidence="2">Secretory lipase</fullName>
    </submittedName>
</protein>
<keyword evidence="1" id="KW-0732">Signal</keyword>
<dbReference type="AlphaFoldDB" id="A0A4R3M454"/>
<dbReference type="EMBL" id="SMAI01000001">
    <property type="protein sequence ID" value="TCT07822.1"/>
    <property type="molecule type" value="Genomic_DNA"/>
</dbReference>
<name>A0A4R3M454_9HYPH</name>
<comment type="caution">
    <text evidence="2">The sequence shown here is derived from an EMBL/GenBank/DDBJ whole genome shotgun (WGS) entry which is preliminary data.</text>
</comment>
<keyword evidence="3" id="KW-1185">Reference proteome</keyword>
<dbReference type="PIRSF" id="PIRSF029171">
    <property type="entry name" value="Esterase_LipA"/>
    <property type="match status" value="1"/>
</dbReference>
<dbReference type="PANTHER" id="PTHR34853:SF1">
    <property type="entry name" value="LIPASE 5"/>
    <property type="match status" value="1"/>
</dbReference>
<proteinExistence type="predicted"/>
<evidence type="ECO:0000313" key="2">
    <source>
        <dbReference type="EMBL" id="TCT07822.1"/>
    </source>
</evidence>
<organism evidence="2 3">
    <name type="scientific">Aquabacter spiritensis</name>
    <dbReference type="NCBI Taxonomy" id="933073"/>
    <lineage>
        <taxon>Bacteria</taxon>
        <taxon>Pseudomonadati</taxon>
        <taxon>Pseudomonadota</taxon>
        <taxon>Alphaproteobacteria</taxon>
        <taxon>Hyphomicrobiales</taxon>
        <taxon>Xanthobacteraceae</taxon>
        <taxon>Aquabacter</taxon>
    </lineage>
</organism>
<sequence>MPMVQPFGLALRAAALLAATVFSMGSSAVAAPPEAAGPGGIGPDGTAFYVPPSPLPDGEPGSVIWTRPLTGTMALPSAARNLLVLYRSRDPAGATVPVSGTVSLPKGTPPQGGWPVIVWTHGTTGIAAVCGPSRDTASGPEHAYIEDIRSLLDQAVAKGYAIVATDYQGLGVAGFHPFFQGVPNAQNALDMLRAGRAVAPEIGRSYGVMGHSQGGQADLFTAAIGPAYAPEFKLVGNVAMAPGSHIAARLDAVRGSDTVELALPYVLYVLGSYAHTDPSIDLSRILTPEAKAHLPDLQIGCMTAALTQGYWSKAIAKDQFLPAPDLTAFLAMGARNEPGALALSVPTLVMQGTADQTVRPKDTDGMVRALCASGNAVLYKAYSGQSHDGVMAAGAQDALGFLADRFAGKPAETNCTDLPRAGQP</sequence>
<reference evidence="2 3" key="1">
    <citation type="submission" date="2019-03" db="EMBL/GenBank/DDBJ databases">
        <title>Genomic Encyclopedia of Type Strains, Phase IV (KMG-IV): sequencing the most valuable type-strain genomes for metagenomic binning, comparative biology and taxonomic classification.</title>
        <authorList>
            <person name="Goeker M."/>
        </authorList>
    </citation>
    <scope>NUCLEOTIDE SEQUENCE [LARGE SCALE GENOMIC DNA]</scope>
    <source>
        <strain evidence="2 3">DSM 9035</strain>
    </source>
</reference>
<evidence type="ECO:0000313" key="3">
    <source>
        <dbReference type="Proteomes" id="UP000294664"/>
    </source>
</evidence>
<feature type="signal peptide" evidence="1">
    <location>
        <begin position="1"/>
        <end position="30"/>
    </location>
</feature>
<accession>A0A4R3M454</accession>
<dbReference type="Gene3D" id="3.40.50.1820">
    <property type="entry name" value="alpha/beta hydrolase"/>
    <property type="match status" value="2"/>
</dbReference>